<dbReference type="RefSeq" id="WP_239263917.1">
    <property type="nucleotide sequence ID" value="NZ_JAKRCV010000022.1"/>
</dbReference>
<dbReference type="InterPro" id="IPR019719">
    <property type="entry name" value="DUF2599"/>
</dbReference>
<dbReference type="Proteomes" id="UP001521931">
    <property type="component" value="Unassembled WGS sequence"/>
</dbReference>
<evidence type="ECO:0000256" key="1">
    <source>
        <dbReference type="SAM" id="MobiDB-lite"/>
    </source>
</evidence>
<evidence type="ECO:0000313" key="3">
    <source>
        <dbReference type="Proteomes" id="UP001521931"/>
    </source>
</evidence>
<name>A0ABS9Q282_9MICO</name>
<organism evidence="2 3">
    <name type="scientific">Arsenicicoccus bolidensis</name>
    <dbReference type="NCBI Taxonomy" id="229480"/>
    <lineage>
        <taxon>Bacteria</taxon>
        <taxon>Bacillati</taxon>
        <taxon>Actinomycetota</taxon>
        <taxon>Actinomycetes</taxon>
        <taxon>Micrococcales</taxon>
        <taxon>Intrasporangiaceae</taxon>
        <taxon>Arsenicicoccus</taxon>
    </lineage>
</organism>
<proteinExistence type="predicted"/>
<sequence length="230" mass="23591">MARTAGLTRAVALAAALSIGGCQGGQQPAGPVGSAPATLASPSTGGRAPAGPGLVSSSGDSPAATCRHAVPSAARLTPGQDLVEGLSGTWVVIADGDMVSGWQVTPEGARLSVQDGRACSDRAGTRVVRTTSTLVDQARWVRRGTVRSLRVTPSWVARSWPGATEALVTRLRSAYPEMTRPGMADQLRCHVAFAASKDRWNLEPGRPDVGYPATVAAGCNPGDLVDPDGR</sequence>
<evidence type="ECO:0000313" key="2">
    <source>
        <dbReference type="EMBL" id="MCG7321982.1"/>
    </source>
</evidence>
<dbReference type="EMBL" id="JAKRCV010000022">
    <property type="protein sequence ID" value="MCG7321982.1"/>
    <property type="molecule type" value="Genomic_DNA"/>
</dbReference>
<keyword evidence="3" id="KW-1185">Reference proteome</keyword>
<feature type="region of interest" description="Disordered" evidence="1">
    <location>
        <begin position="24"/>
        <end position="64"/>
    </location>
</feature>
<protein>
    <submittedName>
        <fullName evidence="2">DUF2599 domain-containing protein</fullName>
    </submittedName>
</protein>
<gene>
    <name evidence="2" type="ORF">MHL29_08795</name>
</gene>
<dbReference type="Pfam" id="PF10783">
    <property type="entry name" value="DUF2599"/>
    <property type="match status" value="1"/>
</dbReference>
<reference evidence="2 3" key="1">
    <citation type="submission" date="2022-02" db="EMBL/GenBank/DDBJ databases">
        <title>Uncovering new skin microbiome diversity through culturing and metagenomics.</title>
        <authorList>
            <person name="Conlan S."/>
            <person name="Deming C."/>
            <person name="Nisc Comparative Sequencing Program N."/>
            <person name="Segre J.A."/>
        </authorList>
    </citation>
    <scope>NUCLEOTIDE SEQUENCE [LARGE SCALE GENOMIC DNA]</scope>
    <source>
        <strain evidence="2 3">ACRQZ</strain>
    </source>
</reference>
<dbReference type="PROSITE" id="PS51257">
    <property type="entry name" value="PROKAR_LIPOPROTEIN"/>
    <property type="match status" value="1"/>
</dbReference>
<accession>A0ABS9Q282</accession>
<comment type="caution">
    <text evidence="2">The sequence shown here is derived from an EMBL/GenBank/DDBJ whole genome shotgun (WGS) entry which is preliminary data.</text>
</comment>
<feature type="compositionally biased region" description="Low complexity" evidence="1">
    <location>
        <begin position="25"/>
        <end position="37"/>
    </location>
</feature>